<dbReference type="PANTHER" id="PTHR15512:SF2">
    <property type="match status" value="1"/>
</dbReference>
<dbReference type="SUPFAM" id="SSF57667">
    <property type="entry name" value="beta-beta-alpha zinc fingers"/>
    <property type="match status" value="1"/>
</dbReference>
<keyword evidence="3" id="KW-0677">Repeat</keyword>
<feature type="region of interest" description="Disordered" evidence="8">
    <location>
        <begin position="222"/>
        <end position="268"/>
    </location>
</feature>
<keyword evidence="2" id="KW-0479">Metal-binding</keyword>
<comment type="subcellular location">
    <subcellularLocation>
        <location evidence="1">Nucleus</location>
    </subcellularLocation>
</comment>
<evidence type="ECO:0000256" key="4">
    <source>
        <dbReference type="ARBA" id="ARBA00022771"/>
    </source>
</evidence>
<evidence type="ECO:0000313" key="10">
    <source>
        <dbReference type="EMBL" id="KAK6322905.1"/>
    </source>
</evidence>
<sequence>MEQQHLKEEEWVSPLGRPLPPASLRLLVPPLRLVSAALWQVVQRRDVVDYGLVEEFVTTVLDIVPDLMSYREKVQLIMGLRAQLVLELCRSDQLADRDTVQPHLNRMKTCIITHGDNKISDPEVEASESNFLKLIQTLLEDPFEREHFFQKVFPEEFGPKYDSALKTLVWEFLSSLEKLLPTPTLQQTASCFLPDPSVLMECVQSVSHPQSLRTLLQYHTKPSPGPHVEANALSGDDHILSSPPPSPLETVESSTDQADPEIQSEPVQGFMTIQRPASSDIESEMTPSLEYRESGRGMNLDRSANVDILPLNEAVEPAFVNKETAERNVNDGTLDKESAEEWKMDEAFLRLHTDSGLKIQGRVCSQPEVQDISSLSTSGRLRQPIVLLQRLDVTDMLLPEVSSTQRRERLQLDKVGSQGPRGGRVISQKSERNVNGEPSDSKPQCSLVPGPSHTKGQPKISKRVKICSFCGKTFREAKDLTAHMRTHTEQSPRLIGQDFDLQDGVAVQPEEDNMSAASSEDWTETPQDTLPQRRRVKSQHGKPRQSSKVSKCSLCDRTFSKVAHSRQHMRYTHGKLLCLNCGEWF</sequence>
<dbReference type="GO" id="GO:0042162">
    <property type="term" value="F:telomeric DNA binding"/>
    <property type="evidence" value="ECO:0007669"/>
    <property type="project" value="TreeGrafter"/>
</dbReference>
<keyword evidence="4 7" id="KW-0863">Zinc-finger</keyword>
<dbReference type="CDD" id="cd11657">
    <property type="entry name" value="TIN2_N"/>
    <property type="match status" value="1"/>
</dbReference>
<dbReference type="InterPro" id="IPR036236">
    <property type="entry name" value="Znf_C2H2_sf"/>
</dbReference>
<dbReference type="GO" id="GO:0016233">
    <property type="term" value="P:telomere capping"/>
    <property type="evidence" value="ECO:0007669"/>
    <property type="project" value="InterPro"/>
</dbReference>
<dbReference type="PROSITE" id="PS50157">
    <property type="entry name" value="ZINC_FINGER_C2H2_2"/>
    <property type="match status" value="2"/>
</dbReference>
<dbReference type="PANTHER" id="PTHR15512">
    <property type="entry name" value="TERF1-INTERACTING NUCLEAR FACTOR 2"/>
    <property type="match status" value="1"/>
</dbReference>
<organism evidence="10 11">
    <name type="scientific">Coregonus suidteri</name>
    <dbReference type="NCBI Taxonomy" id="861788"/>
    <lineage>
        <taxon>Eukaryota</taxon>
        <taxon>Metazoa</taxon>
        <taxon>Chordata</taxon>
        <taxon>Craniata</taxon>
        <taxon>Vertebrata</taxon>
        <taxon>Euteleostomi</taxon>
        <taxon>Actinopterygii</taxon>
        <taxon>Neopterygii</taxon>
        <taxon>Teleostei</taxon>
        <taxon>Protacanthopterygii</taxon>
        <taxon>Salmoniformes</taxon>
        <taxon>Salmonidae</taxon>
        <taxon>Coregoninae</taxon>
        <taxon>Coregonus</taxon>
    </lineage>
</organism>
<feature type="compositionally biased region" description="Polar residues" evidence="8">
    <location>
        <begin position="515"/>
        <end position="530"/>
    </location>
</feature>
<dbReference type="InterPro" id="IPR029400">
    <property type="entry name" value="TINF2_N"/>
</dbReference>
<evidence type="ECO:0000259" key="9">
    <source>
        <dbReference type="PROSITE" id="PS50157"/>
    </source>
</evidence>
<protein>
    <recommendedName>
        <fullName evidence="9">C2H2-type domain-containing protein</fullName>
    </recommendedName>
</protein>
<feature type="compositionally biased region" description="Basic residues" evidence="8">
    <location>
        <begin position="532"/>
        <end position="545"/>
    </location>
</feature>
<evidence type="ECO:0000256" key="8">
    <source>
        <dbReference type="SAM" id="MobiDB-lite"/>
    </source>
</evidence>
<comment type="caution">
    <text evidence="10">The sequence shown here is derived from an EMBL/GenBank/DDBJ whole genome shotgun (WGS) entry which is preliminary data.</text>
</comment>
<feature type="domain" description="C2H2-type" evidence="9">
    <location>
        <begin position="465"/>
        <end position="492"/>
    </location>
</feature>
<keyword evidence="6" id="KW-0539">Nucleus</keyword>
<accession>A0AAN8M1G2</accession>
<gene>
    <name evidence="10" type="ORF">J4Q44_G00076970</name>
</gene>
<evidence type="ECO:0000313" key="11">
    <source>
        <dbReference type="Proteomes" id="UP001356427"/>
    </source>
</evidence>
<keyword evidence="5" id="KW-0862">Zinc</keyword>
<dbReference type="Gene3D" id="3.30.160.60">
    <property type="entry name" value="Classic Zinc Finger"/>
    <property type="match status" value="1"/>
</dbReference>
<dbReference type="FunFam" id="3.30.160.60:FF:000145">
    <property type="entry name" value="Zinc finger protein 574"/>
    <property type="match status" value="1"/>
</dbReference>
<evidence type="ECO:0000256" key="6">
    <source>
        <dbReference type="ARBA" id="ARBA00023242"/>
    </source>
</evidence>
<evidence type="ECO:0000256" key="3">
    <source>
        <dbReference type="ARBA" id="ARBA00022737"/>
    </source>
</evidence>
<evidence type="ECO:0000256" key="5">
    <source>
        <dbReference type="ARBA" id="ARBA00022833"/>
    </source>
</evidence>
<dbReference type="InterPro" id="IPR013087">
    <property type="entry name" value="Znf_C2H2_type"/>
</dbReference>
<keyword evidence="11" id="KW-1185">Reference proteome</keyword>
<dbReference type="AlphaFoldDB" id="A0AAN8M1G2"/>
<reference evidence="10 11" key="1">
    <citation type="submission" date="2021-04" db="EMBL/GenBank/DDBJ databases">
        <authorList>
            <person name="De Guttry C."/>
            <person name="Zahm M."/>
            <person name="Klopp C."/>
            <person name="Cabau C."/>
            <person name="Louis A."/>
            <person name="Berthelot C."/>
            <person name="Parey E."/>
            <person name="Roest Crollius H."/>
            <person name="Montfort J."/>
            <person name="Robinson-Rechavi M."/>
            <person name="Bucao C."/>
            <person name="Bouchez O."/>
            <person name="Gislard M."/>
            <person name="Lluch J."/>
            <person name="Milhes M."/>
            <person name="Lampietro C."/>
            <person name="Lopez Roques C."/>
            <person name="Donnadieu C."/>
            <person name="Braasch I."/>
            <person name="Desvignes T."/>
            <person name="Postlethwait J."/>
            <person name="Bobe J."/>
            <person name="Wedekind C."/>
            <person name="Guiguen Y."/>
        </authorList>
    </citation>
    <scope>NUCLEOTIDE SEQUENCE [LARGE SCALE GENOMIC DNA]</scope>
    <source>
        <strain evidence="10">Cs_M1</strain>
        <tissue evidence="10">Blood</tissue>
    </source>
</reference>
<evidence type="ECO:0000256" key="7">
    <source>
        <dbReference type="PROSITE-ProRule" id="PRU00042"/>
    </source>
</evidence>
<dbReference type="GO" id="GO:0008270">
    <property type="term" value="F:zinc ion binding"/>
    <property type="evidence" value="ECO:0007669"/>
    <property type="project" value="UniProtKB-KW"/>
</dbReference>
<feature type="region of interest" description="Disordered" evidence="8">
    <location>
        <begin position="510"/>
        <end position="549"/>
    </location>
</feature>
<dbReference type="GO" id="GO:1904356">
    <property type="term" value="P:regulation of telomere maintenance via telomere lengthening"/>
    <property type="evidence" value="ECO:0007669"/>
    <property type="project" value="TreeGrafter"/>
</dbReference>
<proteinExistence type="predicted"/>
<dbReference type="Pfam" id="PF14973">
    <property type="entry name" value="TINF2_N"/>
    <property type="match status" value="1"/>
</dbReference>
<evidence type="ECO:0000256" key="1">
    <source>
        <dbReference type="ARBA" id="ARBA00004123"/>
    </source>
</evidence>
<dbReference type="EMBL" id="JAGTTL010000005">
    <property type="protein sequence ID" value="KAK6322905.1"/>
    <property type="molecule type" value="Genomic_DNA"/>
</dbReference>
<dbReference type="Proteomes" id="UP001356427">
    <property type="component" value="Unassembled WGS sequence"/>
</dbReference>
<dbReference type="PROSITE" id="PS00028">
    <property type="entry name" value="ZINC_FINGER_C2H2_1"/>
    <property type="match status" value="2"/>
</dbReference>
<dbReference type="SMART" id="SM00355">
    <property type="entry name" value="ZnF_C2H2"/>
    <property type="match status" value="2"/>
</dbReference>
<feature type="region of interest" description="Disordered" evidence="8">
    <location>
        <begin position="410"/>
        <end position="459"/>
    </location>
</feature>
<dbReference type="Pfam" id="PF00096">
    <property type="entry name" value="zf-C2H2"/>
    <property type="match status" value="1"/>
</dbReference>
<evidence type="ECO:0000256" key="2">
    <source>
        <dbReference type="ARBA" id="ARBA00022723"/>
    </source>
</evidence>
<dbReference type="InterPro" id="IPR039098">
    <property type="entry name" value="TINF2"/>
</dbReference>
<dbReference type="GO" id="GO:0070187">
    <property type="term" value="C:shelterin complex"/>
    <property type="evidence" value="ECO:0007669"/>
    <property type="project" value="InterPro"/>
</dbReference>
<name>A0AAN8M1G2_9TELE</name>
<feature type="domain" description="C2H2-type" evidence="9">
    <location>
        <begin position="550"/>
        <end position="573"/>
    </location>
</feature>